<evidence type="ECO:0000313" key="8">
    <source>
        <dbReference type="Proteomes" id="UP000054886"/>
    </source>
</evidence>
<dbReference type="GO" id="GO:0000800">
    <property type="term" value="C:lateral element"/>
    <property type="evidence" value="ECO:0007669"/>
    <property type="project" value="EnsemblFungi"/>
</dbReference>
<dbReference type="InterPro" id="IPR036570">
    <property type="entry name" value="HORMA_dom_sf"/>
</dbReference>
<evidence type="ECO:0000256" key="2">
    <source>
        <dbReference type="ARBA" id="ARBA00004286"/>
    </source>
</evidence>
<dbReference type="GO" id="GO:0000400">
    <property type="term" value="F:four-way junction DNA binding"/>
    <property type="evidence" value="ECO:0007669"/>
    <property type="project" value="EnsemblFungi"/>
</dbReference>
<organism evidence="7 8">
    <name type="scientific">Candida glabrata</name>
    <name type="common">Yeast</name>
    <name type="synonym">Torulopsis glabrata</name>
    <dbReference type="NCBI Taxonomy" id="5478"/>
    <lineage>
        <taxon>Eukaryota</taxon>
        <taxon>Fungi</taxon>
        <taxon>Dikarya</taxon>
        <taxon>Ascomycota</taxon>
        <taxon>Saccharomycotina</taxon>
        <taxon>Saccharomycetes</taxon>
        <taxon>Saccharomycetales</taxon>
        <taxon>Saccharomycetaceae</taxon>
        <taxon>Nakaseomyces</taxon>
    </lineage>
</organism>
<dbReference type="InterPro" id="IPR003511">
    <property type="entry name" value="HORMA_dom"/>
</dbReference>
<comment type="subcellular location">
    <subcellularLocation>
        <location evidence="2">Chromosome</location>
    </subcellularLocation>
    <subcellularLocation>
        <location evidence="1">Nucleus</location>
    </subcellularLocation>
</comment>
<dbReference type="Gene3D" id="3.30.900.10">
    <property type="entry name" value="HORMA domain"/>
    <property type="match status" value="1"/>
</dbReference>
<dbReference type="PIRSF" id="PIRSF010751">
    <property type="entry name" value="HOP1_fungi"/>
    <property type="match status" value="1"/>
</dbReference>
<comment type="caution">
    <text evidence="7">The sequence shown here is derived from an EMBL/GenBank/DDBJ whole genome shotgun (WGS) entry which is preliminary data.</text>
</comment>
<evidence type="ECO:0000313" key="7">
    <source>
        <dbReference type="EMBL" id="KTA97393.1"/>
    </source>
</evidence>
<dbReference type="AlphaFoldDB" id="A0A0W0CCT0"/>
<dbReference type="Pfam" id="PF02301">
    <property type="entry name" value="HORMA"/>
    <property type="match status" value="1"/>
</dbReference>
<dbReference type="GO" id="GO:0003682">
    <property type="term" value="F:chromatin binding"/>
    <property type="evidence" value="ECO:0007669"/>
    <property type="project" value="EnsemblFungi"/>
</dbReference>
<dbReference type="GO" id="GO:0051598">
    <property type="term" value="P:meiotic recombination checkpoint signaling"/>
    <property type="evidence" value="ECO:0007669"/>
    <property type="project" value="EnsemblFungi"/>
</dbReference>
<reference evidence="7 8" key="1">
    <citation type="submission" date="2015-10" db="EMBL/GenBank/DDBJ databases">
        <title>Draft genomes sequences of Candida glabrata isolates 1A, 1B, 2A, 2B, 3A and 3B.</title>
        <authorList>
            <person name="Haavelsrud O.E."/>
            <person name="Gaustad P."/>
        </authorList>
    </citation>
    <scope>NUCLEOTIDE SEQUENCE [LARGE SCALE GENOMIC DNA]</scope>
    <source>
        <strain evidence="7">910700640</strain>
    </source>
</reference>
<keyword evidence="5" id="KW-0469">Meiosis</keyword>
<dbReference type="InterPro" id="IPR051294">
    <property type="entry name" value="HORMA_MeioticProgression"/>
</dbReference>
<keyword evidence="4" id="KW-0539">Nucleus</keyword>
<dbReference type="EMBL" id="LLZZ01000161">
    <property type="protein sequence ID" value="KTA97393.1"/>
    <property type="molecule type" value="Genomic_DNA"/>
</dbReference>
<dbReference type="PANTHER" id="PTHR48225">
    <property type="entry name" value="HORMA DOMAIN-CONTAINING PROTEIN 1"/>
    <property type="match status" value="1"/>
</dbReference>
<protein>
    <submittedName>
        <fullName evidence="7">Meiosis-specific protein HOP1</fullName>
    </submittedName>
</protein>
<dbReference type="Proteomes" id="UP000054886">
    <property type="component" value="Unassembled WGS sequence"/>
</dbReference>
<gene>
    <name evidence="7" type="ORF">AO440_004400</name>
</gene>
<keyword evidence="3" id="KW-0158">Chromosome</keyword>
<evidence type="ECO:0000256" key="1">
    <source>
        <dbReference type="ARBA" id="ARBA00004123"/>
    </source>
</evidence>
<dbReference type="VEuPathDB" id="FungiDB:B1J91_M12771g"/>
<dbReference type="VEuPathDB" id="FungiDB:GVI51_M12727"/>
<name>A0A0W0CCT0_CANGB</name>
<evidence type="ECO:0000256" key="5">
    <source>
        <dbReference type="ARBA" id="ARBA00023254"/>
    </source>
</evidence>
<dbReference type="PROSITE" id="PS50815">
    <property type="entry name" value="HORMA"/>
    <property type="match status" value="1"/>
</dbReference>
<dbReference type="InterPro" id="IPR016573">
    <property type="entry name" value="Hop1"/>
</dbReference>
<dbReference type="SUPFAM" id="SSF56019">
    <property type="entry name" value="The spindle assembly checkpoint protein mad2"/>
    <property type="match status" value="1"/>
</dbReference>
<evidence type="ECO:0000256" key="3">
    <source>
        <dbReference type="ARBA" id="ARBA00022454"/>
    </source>
</evidence>
<sequence length="592" mass="68426">MATTQLTRQKVDTRTAISVDQSQKLVQTMLTMSFGCLAFLRGLFPDDSFVDQRFVPDKVDKNYDRNNCAQNNSIKIKTLARGRNSEVDVLLDWLEKAVFKSIRLKFLKALSLGIFLDENNPQEMIENYIFSFEYDNDEVKMNVTNKNTTGNRDDSISLLDSRRMAQQLMRRFIIITQSLEPLPQRKFLTMRLMFNENTDPEYQPPFFRDATFEKQATIKIPTTMEKEITEIGTLDTKIHKLSLNILSACDLKEGEQTIELNPFDLVTKKFTKVEKTEHHEVSHHEVSQTTSILGHLLESTQCSLQPTQAVVNHQSLTTGACECRETLSKSCTAFKTCRKCAKVVHGICYGNVGTQKIDQCIECLCGPEFNYSNTYFKDLMLLRKVYRQINRQKGLLPSALSDLFNNVTSNKRDDSESTERFQFCISALLFDGILVINANNGIQGQTSQHKTNEQQVLVDYDNIWCPVNGKLTKNQLYHIKYFQIKSIPSCHRDIIPQSKTQVLLWIEEVKERRTQLNRYISDTLEMGQLSLKEHKETTYNVQAQEPHKRKNSDIADSMPIDTQEFYQELKDTPKPKKYRKISISKKTLRSMW</sequence>
<dbReference type="VEuPathDB" id="FungiDB:CAGL0M12771g"/>
<feature type="domain" description="HORMA" evidence="6">
    <location>
        <begin position="20"/>
        <end position="245"/>
    </location>
</feature>
<dbReference type="GO" id="GO:0007130">
    <property type="term" value="P:synaptonemal complex assembly"/>
    <property type="evidence" value="ECO:0007669"/>
    <property type="project" value="EnsemblFungi"/>
</dbReference>
<evidence type="ECO:0000259" key="6">
    <source>
        <dbReference type="PROSITE" id="PS50815"/>
    </source>
</evidence>
<evidence type="ECO:0000256" key="4">
    <source>
        <dbReference type="ARBA" id="ARBA00023242"/>
    </source>
</evidence>
<accession>A0A0W0CCT0</accession>
<proteinExistence type="predicted"/>
<dbReference type="VEuPathDB" id="FungiDB:GWK60_M12683"/>
<dbReference type="PANTHER" id="PTHR48225:SF7">
    <property type="entry name" value="MEIOSIS-SPECIFIC PROTEIN HOP1"/>
    <property type="match status" value="1"/>
</dbReference>
<dbReference type="GO" id="GO:0010846">
    <property type="term" value="P:activation of reciprocal meiotic recombination"/>
    <property type="evidence" value="ECO:0007669"/>
    <property type="project" value="EnsemblFungi"/>
</dbReference>